<proteinExistence type="predicted"/>
<dbReference type="EMBL" id="AJFE02103400">
    <property type="status" value="NOT_ANNOTATED_CDS"/>
    <property type="molecule type" value="Genomic_DNA"/>
</dbReference>
<dbReference type="PRINTS" id="PR00315">
    <property type="entry name" value="ELONGATNFCT"/>
</dbReference>
<dbReference type="GeneTree" id="ENSGT00940000158170"/>
<dbReference type="Pfam" id="PF00009">
    <property type="entry name" value="GTP_EFTU"/>
    <property type="match status" value="1"/>
</dbReference>
<dbReference type="PANTHER" id="PTHR43721">
    <property type="entry name" value="ELONGATION FACTOR TU-RELATED"/>
    <property type="match status" value="1"/>
</dbReference>
<dbReference type="InterPro" id="IPR000795">
    <property type="entry name" value="T_Tr_GTP-bd_dom"/>
</dbReference>
<dbReference type="InterPro" id="IPR027417">
    <property type="entry name" value="P-loop_NTPase"/>
</dbReference>
<dbReference type="InterPro" id="IPR049393">
    <property type="entry name" value="eEFSec_III"/>
</dbReference>
<dbReference type="CDD" id="cd01889">
    <property type="entry name" value="SelB_euk"/>
    <property type="match status" value="1"/>
</dbReference>
<dbReference type="InterPro" id="IPR050055">
    <property type="entry name" value="EF-Tu_GTPase"/>
</dbReference>
<dbReference type="EMBL" id="AJFE02103399">
    <property type="status" value="NOT_ANNOTATED_CDS"/>
    <property type="molecule type" value="Genomic_DNA"/>
</dbReference>
<dbReference type="GO" id="GO:0001514">
    <property type="term" value="P:selenocysteine incorporation"/>
    <property type="evidence" value="ECO:0007669"/>
    <property type="project" value="TreeGrafter"/>
</dbReference>
<dbReference type="Gene3D" id="3.40.50.300">
    <property type="entry name" value="P-loop containing nucleotide triphosphate hydrolases"/>
    <property type="match status" value="1"/>
</dbReference>
<sequence length="541" mass="59638">MAGRRVNVNVGVLGHIDSGKTALARALSTTASTAAFDKQPQSRERGITLDLGFSCFSVPLPARLRSSLPEFQAAPEAEPEPGEPLLQVTLVDCPGHASLIRTIIGGAQIIDLMMLVIDVTKGMQTQSAECLVIGQIACQKLVVVLNKIDLLPEGKRQAAIDKMTKKMQKTLENTKFRGAPIIPVAAKPGGPEAPETEAPQGIQELIEVVKKVKSMQMFHMPITSAMQGDRLGICVTQFDPKLLERGLVCAPESLHTVHAALISVEKIPYFRGPLQTKAKFHITVGHETVMGRLMFFSPAPDNFDQEPILDSFDFSQEYLFQEQYLSKDLTPAVTDNDEADKKAGQATEGHCPRQQWALVEFEKPVTCPRLCLVIGSRLDADIHTNTCRLAFHGILLHGLEDRNYSDSFLPRLKVYKLKHKHGLVERAMDDYSVIGRSLFKKETNIQLFVGLKVHLSTGELGIIDSAFGQSGKFKIHIPGGLSPESKKILTPALKKRARAGRGEATRQEESAERSEPSQHVALSLTFKRYVFDTHKRMVQSP</sequence>
<feature type="compositionally biased region" description="Basic and acidic residues" evidence="1">
    <location>
        <begin position="500"/>
        <end position="516"/>
    </location>
</feature>
<dbReference type="AlphaFoldDB" id="A0A2R9AE74"/>
<dbReference type="GO" id="GO:0003924">
    <property type="term" value="F:GTPase activity"/>
    <property type="evidence" value="ECO:0007669"/>
    <property type="project" value="InterPro"/>
</dbReference>
<keyword evidence="4" id="KW-1185">Reference proteome</keyword>
<dbReference type="GO" id="GO:0005525">
    <property type="term" value="F:GTP binding"/>
    <property type="evidence" value="ECO:0007669"/>
    <property type="project" value="InterPro"/>
</dbReference>
<evidence type="ECO:0000259" key="2">
    <source>
        <dbReference type="PROSITE" id="PS51722"/>
    </source>
</evidence>
<evidence type="ECO:0000256" key="1">
    <source>
        <dbReference type="SAM" id="MobiDB-lite"/>
    </source>
</evidence>
<evidence type="ECO:0000313" key="3">
    <source>
        <dbReference type="Ensembl" id="ENSPPAP00000015606.1"/>
    </source>
</evidence>
<dbReference type="EMBL" id="AJFE02103401">
    <property type="status" value="NOT_ANNOTATED_CDS"/>
    <property type="molecule type" value="Genomic_DNA"/>
</dbReference>
<dbReference type="InterPro" id="IPR009000">
    <property type="entry name" value="Transl_B-barrel_sf"/>
</dbReference>
<dbReference type="CDD" id="cd04094">
    <property type="entry name" value="eSelB_III"/>
    <property type="match status" value="1"/>
</dbReference>
<dbReference type="Pfam" id="PF21208">
    <property type="entry name" value="euk_SelB_III"/>
    <property type="match status" value="1"/>
</dbReference>
<dbReference type="EMBL" id="AJFE02103398">
    <property type="status" value="NOT_ANNOTATED_CDS"/>
    <property type="molecule type" value="Genomic_DNA"/>
</dbReference>
<dbReference type="CTD" id="60678"/>
<name>A0A2R9AE74_PANPA</name>
<dbReference type="RefSeq" id="XP_008953008.1">
    <property type="nucleotide sequence ID" value="XM_008954760.4"/>
</dbReference>
<dbReference type="SUPFAM" id="SSF50447">
    <property type="entry name" value="Translation proteins"/>
    <property type="match status" value="1"/>
</dbReference>
<dbReference type="Proteomes" id="UP000240080">
    <property type="component" value="Chromosome 3"/>
</dbReference>
<reference evidence="3 4" key="1">
    <citation type="journal article" date="2012" name="Nature">
        <title>The bonobo genome compared with the chimpanzee and human genomes.</title>
        <authorList>
            <person name="Prufer K."/>
            <person name="Munch K."/>
            <person name="Hellmann I."/>
            <person name="Akagi K."/>
            <person name="Miller J.R."/>
            <person name="Walenz B."/>
            <person name="Koren S."/>
            <person name="Sutton G."/>
            <person name="Kodira C."/>
            <person name="Winer R."/>
            <person name="Knight J.R."/>
            <person name="Mullikin J.C."/>
            <person name="Meader S.J."/>
            <person name="Ponting C.P."/>
            <person name="Lunter G."/>
            <person name="Higashino S."/>
            <person name="Hobolth A."/>
            <person name="Dutheil J."/>
            <person name="Karakoc E."/>
            <person name="Alkan C."/>
            <person name="Sajjadian S."/>
            <person name="Catacchio C.R."/>
            <person name="Ventura M."/>
            <person name="Marques-Bonet T."/>
            <person name="Eichler E.E."/>
            <person name="Andre C."/>
            <person name="Atencia R."/>
            <person name="Mugisha L."/>
            <person name="Junhold J."/>
            <person name="Patterson N."/>
            <person name="Siebauer M."/>
            <person name="Good J.M."/>
            <person name="Fischer A."/>
            <person name="Ptak S.E."/>
            <person name="Lachmann M."/>
            <person name="Symer D.E."/>
            <person name="Mailund T."/>
            <person name="Schierup M.H."/>
            <person name="Andres A.M."/>
            <person name="Kelso J."/>
            <person name="Paabo S."/>
        </authorList>
    </citation>
    <scope>NUCLEOTIDE SEQUENCE [LARGE SCALE GENOMIC DNA]</scope>
</reference>
<evidence type="ECO:0000313" key="4">
    <source>
        <dbReference type="Proteomes" id="UP000240080"/>
    </source>
</evidence>
<dbReference type="PANTHER" id="PTHR43721:SF11">
    <property type="entry name" value="SELENOCYSTEINE-SPECIFIC ELONGATION FACTOR"/>
    <property type="match status" value="1"/>
</dbReference>
<reference evidence="3" key="2">
    <citation type="submission" date="2025-08" db="UniProtKB">
        <authorList>
            <consortium name="Ensembl"/>
        </authorList>
    </citation>
    <scope>IDENTIFICATION</scope>
</reference>
<feature type="domain" description="Tr-type G" evidence="2">
    <location>
        <begin position="5"/>
        <end position="218"/>
    </location>
</feature>
<dbReference type="PROSITE" id="PS51722">
    <property type="entry name" value="G_TR_2"/>
    <property type="match status" value="1"/>
</dbReference>
<organism evidence="3 4">
    <name type="scientific">Pan paniscus</name>
    <name type="common">Pygmy chimpanzee</name>
    <name type="synonym">Bonobo</name>
    <dbReference type="NCBI Taxonomy" id="9597"/>
    <lineage>
        <taxon>Eukaryota</taxon>
        <taxon>Metazoa</taxon>
        <taxon>Chordata</taxon>
        <taxon>Craniata</taxon>
        <taxon>Vertebrata</taxon>
        <taxon>Euteleostomi</taxon>
        <taxon>Mammalia</taxon>
        <taxon>Eutheria</taxon>
        <taxon>Euarchontoglires</taxon>
        <taxon>Primates</taxon>
        <taxon>Haplorrhini</taxon>
        <taxon>Catarrhini</taxon>
        <taxon>Hominidae</taxon>
        <taxon>Pan</taxon>
    </lineage>
</organism>
<accession>A0A2R9AE74</accession>
<dbReference type="GO" id="GO:0003746">
    <property type="term" value="F:translation elongation factor activity"/>
    <property type="evidence" value="ECO:0007669"/>
    <property type="project" value="TreeGrafter"/>
</dbReference>
<feature type="region of interest" description="Disordered" evidence="1">
    <location>
        <begin position="495"/>
        <end position="519"/>
    </location>
</feature>
<dbReference type="Bgee" id="ENSPPAG00000030936">
    <property type="expression patterns" value="Expressed in testis and 6 other cell types or tissues"/>
</dbReference>
<dbReference type="InterPro" id="IPR049394">
    <property type="entry name" value="eEFSec_C"/>
</dbReference>
<reference evidence="3" key="3">
    <citation type="submission" date="2025-09" db="UniProtKB">
        <authorList>
            <consortium name="Ensembl"/>
        </authorList>
    </citation>
    <scope>IDENTIFICATION</scope>
</reference>
<gene>
    <name evidence="3" type="primary">EEFSEC</name>
</gene>
<dbReference type="SUPFAM" id="SSF52540">
    <property type="entry name" value="P-loop containing nucleoside triphosphate hydrolases"/>
    <property type="match status" value="1"/>
</dbReference>
<protein>
    <submittedName>
        <fullName evidence="3">Eukaryotic elongation factor, selenocysteine-tRNA specific</fullName>
    </submittedName>
</protein>
<dbReference type="Ensembl" id="ENSPPAT00000038297.1">
    <property type="protein sequence ID" value="ENSPPAP00000015606.1"/>
    <property type="gene ID" value="ENSPPAG00000030936.1"/>
</dbReference>
<dbReference type="FunFam" id="3.40.50.300:FF:000900">
    <property type="entry name" value="Eukaryotic elongation factor, selenocysteine-tRNA-specific"/>
    <property type="match status" value="1"/>
</dbReference>
<dbReference type="Pfam" id="PF21131">
    <property type="entry name" value="eEFSec_4th"/>
    <property type="match status" value="1"/>
</dbReference>
<dbReference type="GeneID" id="100979223"/>